<dbReference type="PANTHER" id="PTHR33710:SF77">
    <property type="entry name" value="DNASE I-LIKE SUPERFAMILY PROTEIN"/>
    <property type="match status" value="1"/>
</dbReference>
<dbReference type="InterPro" id="IPR036691">
    <property type="entry name" value="Endo/exonu/phosph_ase_sf"/>
</dbReference>
<proteinExistence type="predicted"/>
<dbReference type="SUPFAM" id="SSF56219">
    <property type="entry name" value="DNase I-like"/>
    <property type="match status" value="1"/>
</dbReference>
<evidence type="ECO:0000313" key="2">
    <source>
        <dbReference type="EMBL" id="KAK4413788.1"/>
    </source>
</evidence>
<dbReference type="AlphaFoldDB" id="A0AAE1XLW5"/>
<keyword evidence="3" id="KW-1185">Reference proteome</keyword>
<sequence>MDKVLSLLDAEVADFTIPQSTWDSGSGNFHLTLVGRLVSHCSVHFEALRGSLIQLIQAARGVSMRKISESRFCLVFNHVEDLRRVLDMRPWIFDRNLVVFRQLSPKDDPLSLNLDWSLFFVHIHDLPYGLRNIEPLKRALQLRSESGDMVVAHFVDPGSNTPYGAWLRALGPMRRLGPVHDDVRPTYVRPSPLSSSCPETSRRGIHIFGTFDRQAVSPAASLAVPELARQGATETPERFLPQQQQFPVSLGKDKTVIARRLLDESSDSEDLGFCGHLGSILSLNPVHRSGPSDPCPSVFQSGSGELSRLGQELNRPICIEPQVHSPGSIPILPEPGTRMPHTDLTEALEAIPDLSLVSPSLIDIPLVVNEGFGRGLRSSRGVRARGLHSHGRGRRSNAGLNSPSVMRDFRTVLSDTQLVDLGCQGPLYTWCNRRLWPHTVRCRLDRAVADMVWRGLFPHSEVHNLPSAYSDHCVLLIRLSPPMIATDPSPSFPFRFEASWARQAECTDLISDSWRQGNLRGQGLG</sequence>
<accession>A0AAE1XLW5</accession>
<reference evidence="2" key="1">
    <citation type="submission" date="2020-06" db="EMBL/GenBank/DDBJ databases">
        <authorList>
            <person name="Li T."/>
            <person name="Hu X."/>
            <person name="Zhang T."/>
            <person name="Song X."/>
            <person name="Zhang H."/>
            <person name="Dai N."/>
            <person name="Sheng W."/>
            <person name="Hou X."/>
            <person name="Wei L."/>
        </authorList>
    </citation>
    <scope>NUCLEOTIDE SEQUENCE</scope>
    <source>
        <strain evidence="2">3651</strain>
        <tissue evidence="2">Leaf</tissue>
    </source>
</reference>
<gene>
    <name evidence="2" type="ORF">Salat_2791600</name>
</gene>
<organism evidence="2 3">
    <name type="scientific">Sesamum alatum</name>
    <dbReference type="NCBI Taxonomy" id="300844"/>
    <lineage>
        <taxon>Eukaryota</taxon>
        <taxon>Viridiplantae</taxon>
        <taxon>Streptophyta</taxon>
        <taxon>Embryophyta</taxon>
        <taxon>Tracheophyta</taxon>
        <taxon>Spermatophyta</taxon>
        <taxon>Magnoliopsida</taxon>
        <taxon>eudicotyledons</taxon>
        <taxon>Gunneridae</taxon>
        <taxon>Pentapetalae</taxon>
        <taxon>asterids</taxon>
        <taxon>lamiids</taxon>
        <taxon>Lamiales</taxon>
        <taxon>Pedaliaceae</taxon>
        <taxon>Sesamum</taxon>
    </lineage>
</organism>
<dbReference type="PANTHER" id="PTHR33710">
    <property type="entry name" value="BNAC02G09200D PROTEIN"/>
    <property type="match status" value="1"/>
</dbReference>
<evidence type="ECO:0000259" key="1">
    <source>
        <dbReference type="Pfam" id="PF14111"/>
    </source>
</evidence>
<dbReference type="Pfam" id="PF14111">
    <property type="entry name" value="DUF4283"/>
    <property type="match status" value="1"/>
</dbReference>
<reference evidence="2" key="2">
    <citation type="journal article" date="2024" name="Plant">
        <title>Genomic evolution and insights into agronomic trait innovations of Sesamum species.</title>
        <authorList>
            <person name="Miao H."/>
            <person name="Wang L."/>
            <person name="Qu L."/>
            <person name="Liu H."/>
            <person name="Sun Y."/>
            <person name="Le M."/>
            <person name="Wang Q."/>
            <person name="Wei S."/>
            <person name="Zheng Y."/>
            <person name="Lin W."/>
            <person name="Duan Y."/>
            <person name="Cao H."/>
            <person name="Xiong S."/>
            <person name="Wang X."/>
            <person name="Wei L."/>
            <person name="Li C."/>
            <person name="Ma Q."/>
            <person name="Ju M."/>
            <person name="Zhao R."/>
            <person name="Li G."/>
            <person name="Mu C."/>
            <person name="Tian Q."/>
            <person name="Mei H."/>
            <person name="Zhang T."/>
            <person name="Gao T."/>
            <person name="Zhang H."/>
        </authorList>
    </citation>
    <scope>NUCLEOTIDE SEQUENCE</scope>
    <source>
        <strain evidence="2">3651</strain>
    </source>
</reference>
<evidence type="ECO:0000313" key="3">
    <source>
        <dbReference type="Proteomes" id="UP001293254"/>
    </source>
</evidence>
<protein>
    <recommendedName>
        <fullName evidence="1">DUF4283 domain-containing protein</fullName>
    </recommendedName>
</protein>
<dbReference type="Proteomes" id="UP001293254">
    <property type="component" value="Unassembled WGS sequence"/>
</dbReference>
<feature type="domain" description="DUF4283" evidence="1">
    <location>
        <begin position="28"/>
        <end position="108"/>
    </location>
</feature>
<name>A0AAE1XLW5_9LAMI</name>
<dbReference type="Gene3D" id="3.60.10.10">
    <property type="entry name" value="Endonuclease/exonuclease/phosphatase"/>
    <property type="match status" value="1"/>
</dbReference>
<dbReference type="InterPro" id="IPR025558">
    <property type="entry name" value="DUF4283"/>
</dbReference>
<dbReference type="EMBL" id="JACGWO010000012">
    <property type="protein sequence ID" value="KAK4413788.1"/>
    <property type="molecule type" value="Genomic_DNA"/>
</dbReference>
<comment type="caution">
    <text evidence="2">The sequence shown here is derived from an EMBL/GenBank/DDBJ whole genome shotgun (WGS) entry which is preliminary data.</text>
</comment>